<dbReference type="AlphaFoldDB" id="A0A059AJE4"/>
<dbReference type="CDD" id="cd14066">
    <property type="entry name" value="STKc_IRAK"/>
    <property type="match status" value="1"/>
</dbReference>
<feature type="transmembrane region" description="Helical" evidence="11">
    <location>
        <begin position="272"/>
        <end position="292"/>
    </location>
</feature>
<feature type="chain" id="PRO_5001567669" description="Protein kinase domain-containing protein" evidence="12">
    <location>
        <begin position="27"/>
        <end position="677"/>
    </location>
</feature>
<evidence type="ECO:0000313" key="14">
    <source>
        <dbReference type="EMBL" id="KCW53520.1"/>
    </source>
</evidence>
<dbReference type="Gene3D" id="3.30.200.20">
    <property type="entry name" value="Phosphorylase Kinase, domain 1"/>
    <property type="match status" value="1"/>
</dbReference>
<evidence type="ECO:0000256" key="8">
    <source>
        <dbReference type="ARBA" id="ARBA00023136"/>
    </source>
</evidence>
<keyword evidence="6" id="KW-0677">Repeat</keyword>
<dbReference type="InterPro" id="IPR032675">
    <property type="entry name" value="LRR_dom_sf"/>
</dbReference>
<dbReference type="InterPro" id="IPR046959">
    <property type="entry name" value="PRK1-6/SRF4-like"/>
</dbReference>
<keyword evidence="7 11" id="KW-1133">Transmembrane helix</keyword>
<dbReference type="Gene3D" id="1.10.510.10">
    <property type="entry name" value="Transferase(Phosphotransferase) domain 1"/>
    <property type="match status" value="1"/>
</dbReference>
<dbReference type="Pfam" id="PF13855">
    <property type="entry name" value="LRR_8"/>
    <property type="match status" value="1"/>
</dbReference>
<proteinExistence type="inferred from homology"/>
<name>A0A059AJE4_EUCGR</name>
<dbReference type="PANTHER" id="PTHR48007">
    <property type="entry name" value="LEUCINE-RICH REPEAT RECEPTOR-LIKE PROTEIN KINASE PXC1"/>
    <property type="match status" value="1"/>
</dbReference>
<dbReference type="OrthoDB" id="418615at2759"/>
<gene>
    <name evidence="14" type="ORF">EUGRSUZ_J02800</name>
</gene>
<keyword evidence="8 11" id="KW-0472">Membrane</keyword>
<dbReference type="EMBL" id="KK198762">
    <property type="protein sequence ID" value="KCW53520.1"/>
    <property type="molecule type" value="Genomic_DNA"/>
</dbReference>
<dbReference type="GO" id="GO:0005524">
    <property type="term" value="F:ATP binding"/>
    <property type="evidence" value="ECO:0007669"/>
    <property type="project" value="InterPro"/>
</dbReference>
<dbReference type="OMA" id="EGHWKGL"/>
<evidence type="ECO:0000256" key="12">
    <source>
        <dbReference type="SAM" id="SignalP"/>
    </source>
</evidence>
<dbReference type="InParanoid" id="A0A059AJE4"/>
<dbReference type="Pfam" id="PF00560">
    <property type="entry name" value="LRR_1"/>
    <property type="match status" value="1"/>
</dbReference>
<reference evidence="14" key="1">
    <citation type="submission" date="2013-07" db="EMBL/GenBank/DDBJ databases">
        <title>The genome of Eucalyptus grandis.</title>
        <authorList>
            <person name="Schmutz J."/>
            <person name="Hayes R."/>
            <person name="Myburg A."/>
            <person name="Tuskan G."/>
            <person name="Grattapaglia D."/>
            <person name="Rokhsar D.S."/>
        </authorList>
    </citation>
    <scope>NUCLEOTIDE SEQUENCE</scope>
    <source>
        <tissue evidence="14">Leaf extractions</tissue>
    </source>
</reference>
<dbReference type="Pfam" id="PF08263">
    <property type="entry name" value="LRRNT_2"/>
    <property type="match status" value="1"/>
</dbReference>
<protein>
    <recommendedName>
        <fullName evidence="13">Protein kinase domain-containing protein</fullName>
    </recommendedName>
</protein>
<evidence type="ECO:0000259" key="13">
    <source>
        <dbReference type="PROSITE" id="PS50011"/>
    </source>
</evidence>
<keyword evidence="5 12" id="KW-0732">Signal</keyword>
<evidence type="ECO:0000256" key="2">
    <source>
        <dbReference type="ARBA" id="ARBA00009592"/>
    </source>
</evidence>
<organism evidence="14">
    <name type="scientific">Eucalyptus grandis</name>
    <name type="common">Flooded gum</name>
    <dbReference type="NCBI Taxonomy" id="71139"/>
    <lineage>
        <taxon>Eukaryota</taxon>
        <taxon>Viridiplantae</taxon>
        <taxon>Streptophyta</taxon>
        <taxon>Embryophyta</taxon>
        <taxon>Tracheophyta</taxon>
        <taxon>Spermatophyta</taxon>
        <taxon>Magnoliopsida</taxon>
        <taxon>eudicotyledons</taxon>
        <taxon>Gunneridae</taxon>
        <taxon>Pentapetalae</taxon>
        <taxon>rosids</taxon>
        <taxon>malvids</taxon>
        <taxon>Myrtales</taxon>
        <taxon>Myrtaceae</taxon>
        <taxon>Myrtoideae</taxon>
        <taxon>Eucalypteae</taxon>
        <taxon>Eucalyptus</taxon>
    </lineage>
</organism>
<keyword evidence="9" id="KW-0325">Glycoprotein</keyword>
<evidence type="ECO:0000256" key="5">
    <source>
        <dbReference type="ARBA" id="ARBA00022729"/>
    </source>
</evidence>
<evidence type="ECO:0000256" key="3">
    <source>
        <dbReference type="ARBA" id="ARBA00022614"/>
    </source>
</evidence>
<dbReference type="InterPro" id="IPR000719">
    <property type="entry name" value="Prot_kinase_dom"/>
</dbReference>
<feature type="domain" description="Protein kinase" evidence="13">
    <location>
        <begin position="372"/>
        <end position="646"/>
    </location>
</feature>
<keyword evidence="4 11" id="KW-0812">Transmembrane</keyword>
<dbReference type="STRING" id="71139.A0A059AJE4"/>
<dbReference type="Pfam" id="PF00069">
    <property type="entry name" value="Pkinase"/>
    <property type="match status" value="1"/>
</dbReference>
<sequence>MVAARLIGPSLVVLSIVLILPPTTYSMSQSDALLKLKRSFANSQALESWLPSSDPCGNEDSWVGVVCYNGIVTGLRLGKMSLSGKVDVDALTEITGLRSLSFVNNSFSGPIPEFNRLGALKAIYISGNQFSGEIPADYFSNMGSLKKLWLSNNKFTGTIPSSAARLTHLIELHLENNEFSSAIPSFDAPALVSLDLSNNQLEGKIPPSLSKFDASSFEGNSGLCGEKIGKECPKEVEQPPTAPNATSAVGPSDDRGSGNDQHNGSADSRTKIIVIIFALGVVLLTIVVFLIIRMRRRAKVQQDFNVLGKENVNDPIQKDVLGTEKKEVQLSRKGMGSSRKSPATVVAKGSATSDLVLLSDEKGVFGMADLMKAAAEVLGNGGLGSSYKAVMANGVTVVAKRIRETADGKSKDEFDAEMRKLGRLKHPNVLTPLAYHYRKDEKLLVCEYVPKGSLLYALHGDRGPSHGDLNWPVRLKIIKGVAKGIGFLHDELSSSSLPHGNLKSSNILLNSEYEPLLADYGFSSLLGTSHVPQALFACKAPEVARFGGLSPKCDVYCLGVVILEMLTGKFPSQYLSNGKGGTDVIEWVRSAISDGREAELFDPEIANSTNSFPEMEKLLHIGAACTEANPEQRLDMREAIRRIEEMQMEEGAESRTIDVSPRFHVLSLQEGYSANSG</sequence>
<dbReference type="InterPro" id="IPR011009">
    <property type="entry name" value="Kinase-like_dom_sf"/>
</dbReference>
<dbReference type="KEGG" id="egr:104424123"/>
<dbReference type="Gene3D" id="3.80.10.10">
    <property type="entry name" value="Ribonuclease Inhibitor"/>
    <property type="match status" value="2"/>
</dbReference>
<feature type="signal peptide" evidence="12">
    <location>
        <begin position="1"/>
        <end position="26"/>
    </location>
</feature>
<comment type="subcellular location">
    <subcellularLocation>
        <location evidence="1">Membrane</location>
        <topology evidence="1">Single-pass type I membrane protein</topology>
    </subcellularLocation>
</comment>
<keyword evidence="3" id="KW-0433">Leucine-rich repeat</keyword>
<evidence type="ECO:0000256" key="4">
    <source>
        <dbReference type="ARBA" id="ARBA00022692"/>
    </source>
</evidence>
<dbReference type="eggNOG" id="ENOG502QRTV">
    <property type="taxonomic scope" value="Eukaryota"/>
</dbReference>
<dbReference type="GO" id="GO:0004674">
    <property type="term" value="F:protein serine/threonine kinase activity"/>
    <property type="evidence" value="ECO:0000318"/>
    <property type="project" value="GO_Central"/>
</dbReference>
<dbReference type="GO" id="GO:0005886">
    <property type="term" value="C:plasma membrane"/>
    <property type="evidence" value="ECO:0000318"/>
    <property type="project" value="GO_Central"/>
</dbReference>
<dbReference type="Gramene" id="KCW53520">
    <property type="protein sequence ID" value="KCW53520"/>
    <property type="gene ID" value="EUGRSUZ_J02800"/>
</dbReference>
<dbReference type="PROSITE" id="PS50011">
    <property type="entry name" value="PROTEIN_KINASE_DOM"/>
    <property type="match status" value="1"/>
</dbReference>
<feature type="region of interest" description="Disordered" evidence="10">
    <location>
        <begin position="233"/>
        <end position="265"/>
    </location>
</feature>
<dbReference type="SUPFAM" id="SSF56112">
    <property type="entry name" value="Protein kinase-like (PK-like)"/>
    <property type="match status" value="1"/>
</dbReference>
<dbReference type="InterPro" id="IPR013210">
    <property type="entry name" value="LRR_N_plant-typ"/>
</dbReference>
<dbReference type="FunCoup" id="A0A059AJE4">
    <property type="interactions" value="92"/>
</dbReference>
<evidence type="ECO:0000256" key="6">
    <source>
        <dbReference type="ARBA" id="ARBA00022737"/>
    </source>
</evidence>
<comment type="similarity">
    <text evidence="2">Belongs to the RLP family.</text>
</comment>
<dbReference type="SUPFAM" id="SSF52058">
    <property type="entry name" value="L domain-like"/>
    <property type="match status" value="1"/>
</dbReference>
<evidence type="ECO:0000256" key="10">
    <source>
        <dbReference type="SAM" id="MobiDB-lite"/>
    </source>
</evidence>
<evidence type="ECO:0000256" key="1">
    <source>
        <dbReference type="ARBA" id="ARBA00004479"/>
    </source>
</evidence>
<accession>A0A059AJE4</accession>
<evidence type="ECO:0000256" key="7">
    <source>
        <dbReference type="ARBA" id="ARBA00022989"/>
    </source>
</evidence>
<evidence type="ECO:0000256" key="11">
    <source>
        <dbReference type="SAM" id="Phobius"/>
    </source>
</evidence>
<dbReference type="FunFam" id="3.80.10.10:FF:000041">
    <property type="entry name" value="LRR receptor-like serine/threonine-protein kinase ERECTA"/>
    <property type="match status" value="1"/>
</dbReference>
<dbReference type="InterPro" id="IPR001611">
    <property type="entry name" value="Leu-rich_rpt"/>
</dbReference>
<dbReference type="PANTHER" id="PTHR48007:SF38">
    <property type="entry name" value="LEUCINE-RICH REPEAT PROTEIN KINASE FAMILY PROTEIN"/>
    <property type="match status" value="1"/>
</dbReference>
<evidence type="ECO:0000256" key="9">
    <source>
        <dbReference type="ARBA" id="ARBA00023180"/>
    </source>
</evidence>